<dbReference type="Pfam" id="PF01435">
    <property type="entry name" value="Peptidase_M48"/>
    <property type="match status" value="1"/>
</dbReference>
<name>A0ABS3FX09_9CYAN</name>
<keyword evidence="3 6" id="KW-0378">Hydrolase</keyword>
<dbReference type="CDD" id="cd07333">
    <property type="entry name" value="M48C_bepA_like"/>
    <property type="match status" value="1"/>
</dbReference>
<keyword evidence="7" id="KW-0472">Membrane</keyword>
<keyword evidence="2" id="KW-0479">Metal-binding</keyword>
<dbReference type="InterPro" id="IPR001915">
    <property type="entry name" value="Peptidase_M48"/>
</dbReference>
<keyword evidence="4 6" id="KW-0862">Zinc</keyword>
<feature type="transmembrane region" description="Helical" evidence="7">
    <location>
        <begin position="16"/>
        <end position="35"/>
    </location>
</feature>
<dbReference type="InterPro" id="IPR051156">
    <property type="entry name" value="Mito/Outer_Membr_Metalloprot"/>
</dbReference>
<sequence>MFNFYAWISHRIHRRWIYPIISVIMAIALVVSSSYPSSAFNLRRLIGPGIEVLQLSTMSDAQEVALGGQINQQILSSQFRRYGNTQINNYVRELGDQLAAQSDRPNLPYTFQVVQDDSINAFATMGGFVYVTTGLLQAVDNEAQLAGVIGHEIGHIVNKHSIRQMREVIIARGLAGAAGVDNNIAVQLGVELALRLPRSRQHEYEADRGALAILINAGYSPLGLVQFFEKLLDKPSPPTFLSTHPASSDRIAALEQMIPQGQANQGTGLNQAAYRDRIRPLL</sequence>
<evidence type="ECO:0000256" key="7">
    <source>
        <dbReference type="SAM" id="Phobius"/>
    </source>
</evidence>
<feature type="domain" description="Peptidase M48" evidence="8">
    <location>
        <begin position="88"/>
        <end position="257"/>
    </location>
</feature>
<dbReference type="Gene3D" id="3.30.2010.10">
    <property type="entry name" value="Metalloproteases ('zincins'), catalytic domain"/>
    <property type="match status" value="1"/>
</dbReference>
<dbReference type="EMBL" id="JAFLQW010000569">
    <property type="protein sequence ID" value="MBO0351640.1"/>
    <property type="molecule type" value="Genomic_DNA"/>
</dbReference>
<keyword evidence="5 6" id="KW-0482">Metalloprotease</keyword>
<evidence type="ECO:0000313" key="10">
    <source>
        <dbReference type="Proteomes" id="UP000664844"/>
    </source>
</evidence>
<dbReference type="Proteomes" id="UP000664844">
    <property type="component" value="Unassembled WGS sequence"/>
</dbReference>
<gene>
    <name evidence="9" type="ORF">J0895_21655</name>
</gene>
<evidence type="ECO:0000259" key="8">
    <source>
        <dbReference type="Pfam" id="PF01435"/>
    </source>
</evidence>
<evidence type="ECO:0000256" key="1">
    <source>
        <dbReference type="ARBA" id="ARBA00022670"/>
    </source>
</evidence>
<dbReference type="PANTHER" id="PTHR22726:SF1">
    <property type="entry name" value="METALLOENDOPEPTIDASE OMA1, MITOCHONDRIAL"/>
    <property type="match status" value="1"/>
</dbReference>
<reference evidence="9 10" key="1">
    <citation type="submission" date="2021-03" db="EMBL/GenBank/DDBJ databases">
        <title>Metabolic Capacity of the Antarctic Cyanobacterium Phormidium pseudopriestleyi that Sustains Oxygenic Photosynthesis in the Presence of Hydrogen Sulfide.</title>
        <authorList>
            <person name="Lumian J.E."/>
            <person name="Jungblut A.D."/>
            <person name="Dillon M.L."/>
            <person name="Hawes I."/>
            <person name="Doran P.T."/>
            <person name="Mackey T.J."/>
            <person name="Dick G.J."/>
            <person name="Grettenberger C.L."/>
            <person name="Sumner D.Y."/>
        </authorList>
    </citation>
    <scope>NUCLEOTIDE SEQUENCE [LARGE SCALE GENOMIC DNA]</scope>
    <source>
        <strain evidence="9 10">FRX01</strain>
    </source>
</reference>
<evidence type="ECO:0000313" key="9">
    <source>
        <dbReference type="EMBL" id="MBO0351640.1"/>
    </source>
</evidence>
<keyword evidence="7" id="KW-1133">Transmembrane helix</keyword>
<evidence type="ECO:0000256" key="4">
    <source>
        <dbReference type="ARBA" id="ARBA00022833"/>
    </source>
</evidence>
<proteinExistence type="inferred from homology"/>
<dbReference type="PANTHER" id="PTHR22726">
    <property type="entry name" value="METALLOENDOPEPTIDASE OMA1"/>
    <property type="match status" value="1"/>
</dbReference>
<accession>A0ABS3FX09</accession>
<keyword evidence="10" id="KW-1185">Reference proteome</keyword>
<organism evidence="9 10">
    <name type="scientific">Phormidium pseudopriestleyi FRX01</name>
    <dbReference type="NCBI Taxonomy" id="1759528"/>
    <lineage>
        <taxon>Bacteria</taxon>
        <taxon>Bacillati</taxon>
        <taxon>Cyanobacteriota</taxon>
        <taxon>Cyanophyceae</taxon>
        <taxon>Oscillatoriophycideae</taxon>
        <taxon>Oscillatoriales</taxon>
        <taxon>Oscillatoriaceae</taxon>
        <taxon>Phormidium</taxon>
    </lineage>
</organism>
<comment type="caution">
    <text evidence="9">The sequence shown here is derived from an EMBL/GenBank/DDBJ whole genome shotgun (WGS) entry which is preliminary data.</text>
</comment>
<evidence type="ECO:0000256" key="3">
    <source>
        <dbReference type="ARBA" id="ARBA00022801"/>
    </source>
</evidence>
<keyword evidence="7" id="KW-0812">Transmembrane</keyword>
<evidence type="ECO:0000256" key="2">
    <source>
        <dbReference type="ARBA" id="ARBA00022723"/>
    </source>
</evidence>
<protein>
    <submittedName>
        <fullName evidence="9">M48 family metalloprotease</fullName>
    </submittedName>
</protein>
<dbReference type="RefSeq" id="WP_207090072.1">
    <property type="nucleotide sequence ID" value="NZ_JAFLQW010000569.1"/>
</dbReference>
<dbReference type="GO" id="GO:0008237">
    <property type="term" value="F:metallopeptidase activity"/>
    <property type="evidence" value="ECO:0007669"/>
    <property type="project" value="UniProtKB-KW"/>
</dbReference>
<evidence type="ECO:0000256" key="6">
    <source>
        <dbReference type="RuleBase" id="RU003983"/>
    </source>
</evidence>
<evidence type="ECO:0000256" key="5">
    <source>
        <dbReference type="ARBA" id="ARBA00023049"/>
    </source>
</evidence>
<keyword evidence="1 6" id="KW-0645">Protease</keyword>
<comment type="cofactor">
    <cofactor evidence="6">
        <name>Zn(2+)</name>
        <dbReference type="ChEBI" id="CHEBI:29105"/>
    </cofactor>
    <text evidence="6">Binds 1 zinc ion per subunit.</text>
</comment>
<comment type="similarity">
    <text evidence="6">Belongs to the peptidase M48 family.</text>
</comment>